<name>A0A2G3E6F6_9FIRM</name>
<evidence type="ECO:0000313" key="6">
    <source>
        <dbReference type="EMBL" id="PHU38872.1"/>
    </source>
</evidence>
<reference evidence="6 7" key="1">
    <citation type="submission" date="2017-10" db="EMBL/GenBank/DDBJ databases">
        <title>Resolving the taxonomy of Roseburia spp., Eubacterium rectale and Agathobacter spp. through phylogenomic analysis.</title>
        <authorList>
            <person name="Sheridan P.O."/>
            <person name="Walker A.W."/>
            <person name="Duncan S.H."/>
            <person name="Scott K.P."/>
            <person name="Toole P.W.O."/>
            <person name="Luis P."/>
            <person name="Flint H.J."/>
        </authorList>
    </citation>
    <scope>NUCLEOTIDE SEQUENCE [LARGE SCALE GENOMIC DNA]</scope>
    <source>
        <strain evidence="6 7">JK623</strain>
    </source>
</reference>
<keyword evidence="7" id="KW-1185">Reference proteome</keyword>
<protein>
    <submittedName>
        <fullName evidence="6">Multidrug ABC transporter ATP-binding protein</fullName>
    </submittedName>
</protein>
<dbReference type="Proteomes" id="UP000224563">
    <property type="component" value="Unassembled WGS sequence"/>
</dbReference>
<keyword evidence="4 6" id="KW-0067">ATP-binding</keyword>
<dbReference type="PROSITE" id="PS50893">
    <property type="entry name" value="ABC_TRANSPORTER_2"/>
    <property type="match status" value="1"/>
</dbReference>
<dbReference type="PANTHER" id="PTHR43335">
    <property type="entry name" value="ABC TRANSPORTER, ATP-BINDING PROTEIN"/>
    <property type="match status" value="1"/>
</dbReference>
<organism evidence="6 7">
    <name type="scientific">Agathobacter ruminis</name>
    <dbReference type="NCBI Taxonomy" id="1712665"/>
    <lineage>
        <taxon>Bacteria</taxon>
        <taxon>Bacillati</taxon>
        <taxon>Bacillota</taxon>
        <taxon>Clostridia</taxon>
        <taxon>Lachnospirales</taxon>
        <taxon>Lachnospiraceae</taxon>
        <taxon>Agathobacter</taxon>
    </lineage>
</organism>
<evidence type="ECO:0000259" key="5">
    <source>
        <dbReference type="PROSITE" id="PS50893"/>
    </source>
</evidence>
<evidence type="ECO:0000256" key="4">
    <source>
        <dbReference type="ARBA" id="ARBA00022840"/>
    </source>
</evidence>
<keyword evidence="2" id="KW-0813">Transport</keyword>
<dbReference type="PANTHER" id="PTHR43335:SF4">
    <property type="entry name" value="ABC TRANSPORTER, ATP-BINDING PROTEIN"/>
    <property type="match status" value="1"/>
</dbReference>
<dbReference type="EMBL" id="PDYG01000002">
    <property type="protein sequence ID" value="PHU38872.1"/>
    <property type="molecule type" value="Genomic_DNA"/>
</dbReference>
<dbReference type="PROSITE" id="PS00211">
    <property type="entry name" value="ABC_TRANSPORTER_1"/>
    <property type="match status" value="1"/>
</dbReference>
<dbReference type="Gene3D" id="3.40.50.300">
    <property type="entry name" value="P-loop containing nucleotide triphosphate hydrolases"/>
    <property type="match status" value="1"/>
</dbReference>
<evidence type="ECO:0000256" key="2">
    <source>
        <dbReference type="ARBA" id="ARBA00022448"/>
    </source>
</evidence>
<dbReference type="InterPro" id="IPR003439">
    <property type="entry name" value="ABC_transporter-like_ATP-bd"/>
</dbReference>
<dbReference type="SMART" id="SM00382">
    <property type="entry name" value="AAA"/>
    <property type="match status" value="1"/>
</dbReference>
<evidence type="ECO:0000256" key="3">
    <source>
        <dbReference type="ARBA" id="ARBA00022741"/>
    </source>
</evidence>
<dbReference type="GO" id="GO:0016887">
    <property type="term" value="F:ATP hydrolysis activity"/>
    <property type="evidence" value="ECO:0007669"/>
    <property type="project" value="InterPro"/>
</dbReference>
<sequence>MVAKSGEITGLVGPNGSGKTLIMKCICGFFSSYEGEIVLDGKPATEEERKNIGAIIETPGFIPYYSGYKNLKILAQINKKCSKQDIYDSMNTVGLDPCDRRPIRKYSLGMRQRLGVAQTLMEDPAILIMDEPFNGLDAEMTEKLRNRLNEEANKGKTIILSSHNPIDIEMLCNQTYYIQKGSIK</sequence>
<evidence type="ECO:0000313" key="7">
    <source>
        <dbReference type="Proteomes" id="UP000224563"/>
    </source>
</evidence>
<dbReference type="Pfam" id="PF00005">
    <property type="entry name" value="ABC_tran"/>
    <property type="match status" value="1"/>
</dbReference>
<proteinExistence type="inferred from homology"/>
<keyword evidence="3" id="KW-0547">Nucleotide-binding</keyword>
<reference evidence="6 7" key="2">
    <citation type="submission" date="2017-10" db="EMBL/GenBank/DDBJ databases">
        <authorList>
            <person name="Banno H."/>
            <person name="Chua N.-H."/>
        </authorList>
    </citation>
    <scope>NUCLEOTIDE SEQUENCE [LARGE SCALE GENOMIC DNA]</scope>
    <source>
        <strain evidence="6 7">JK623</strain>
    </source>
</reference>
<accession>A0A2G3E6F6</accession>
<feature type="domain" description="ABC transporter" evidence="5">
    <location>
        <begin position="2"/>
        <end position="184"/>
    </location>
</feature>
<gene>
    <name evidence="6" type="ORF">CSX02_00700</name>
</gene>
<dbReference type="InterPro" id="IPR017871">
    <property type="entry name" value="ABC_transporter-like_CS"/>
</dbReference>
<dbReference type="InterPro" id="IPR003593">
    <property type="entry name" value="AAA+_ATPase"/>
</dbReference>
<dbReference type="GO" id="GO:0005524">
    <property type="term" value="F:ATP binding"/>
    <property type="evidence" value="ECO:0007669"/>
    <property type="project" value="UniProtKB-KW"/>
</dbReference>
<comment type="similarity">
    <text evidence="1">Belongs to the ABC transporter superfamily.</text>
</comment>
<comment type="caution">
    <text evidence="6">The sequence shown here is derived from an EMBL/GenBank/DDBJ whole genome shotgun (WGS) entry which is preliminary data.</text>
</comment>
<dbReference type="InterPro" id="IPR027417">
    <property type="entry name" value="P-loop_NTPase"/>
</dbReference>
<evidence type="ECO:0000256" key="1">
    <source>
        <dbReference type="ARBA" id="ARBA00005417"/>
    </source>
</evidence>
<dbReference type="AlphaFoldDB" id="A0A2G3E6F6"/>
<dbReference type="SUPFAM" id="SSF52540">
    <property type="entry name" value="P-loop containing nucleoside triphosphate hydrolases"/>
    <property type="match status" value="1"/>
</dbReference>